<accession>A0A1R1Y0X3</accession>
<feature type="region of interest" description="Disordered" evidence="1">
    <location>
        <begin position="1377"/>
        <end position="1407"/>
    </location>
</feature>
<feature type="compositionally biased region" description="Polar residues" evidence="1">
    <location>
        <begin position="716"/>
        <end position="726"/>
    </location>
</feature>
<evidence type="ECO:0000259" key="2">
    <source>
        <dbReference type="PROSITE" id="PS50010"/>
    </source>
</evidence>
<protein>
    <submittedName>
        <fullName evidence="4">Rho guanine nucleotide exchange factor 17</fullName>
    </submittedName>
</protein>
<dbReference type="InterPro" id="IPR053086">
    <property type="entry name" value="RhoGEF_domain"/>
</dbReference>
<feature type="compositionally biased region" description="Polar residues" evidence="1">
    <location>
        <begin position="1397"/>
        <end position="1407"/>
    </location>
</feature>
<evidence type="ECO:0000313" key="5">
    <source>
        <dbReference type="Proteomes" id="UP000187283"/>
    </source>
</evidence>
<dbReference type="PANTHER" id="PTHR45834">
    <property type="entry name" value="RHO GUANINE NUCLEOTIDE EXCHANGE FACTOR 9-RELATED"/>
    <property type="match status" value="1"/>
</dbReference>
<comment type="caution">
    <text evidence="4">The sequence shown here is derived from an EMBL/GenBank/DDBJ whole genome shotgun (WGS) entry which is preliminary data.</text>
</comment>
<sequence length="1853" mass="209682">MTNIKYPDSTGMISARELGNVMMNPSPGFKKNFVVYDQSLGPLCLTLFYESSLESSRLLILGIKGYEVLKISKKAPYGCSLFTNSNFSADKEYGIESIIKEGLIKYLCILSEKKARYLYYYSKLNNKALKNIYSFDSDKIDLRKLHIKNTRVFSSENNSKILSHYKNCHNLKSSASYKVNTRFRPHITSFPKNTDTHKDIKDEIDTESILDFIKIDLLSVNINEIFSSLKEVSNPEFSEILKNSDPYLVKRDVVVDLLVVGEDPLNPSSISPLPDYISLFEKMHKQNNLLHFSKSNKSAVEVNKTVNITPASSKIYNTTNNSKSSSINVQTSNSALDQSFSFSIRSRLQRKNLIEELISTEEYYVSKIDFLVKNYMYPLLKSANSKQQNSNHLYLTRVIFGNLEEILKANKTFLKDLKSEYADFKSKFNKSSDSLSIFKIGRICNKNFSNFFLYERYIGGYLRAIKQSQSLAKKSLYYAQFLEKVKAKPGSDKLELRDLLIAPAQRVPRYTLFIKELLKVTQANTSEHSDLLEAFHKINSIGNLEHDPSNSSYLSLMSFYNDSKKKSFSSNSLHNDIPKNSFKGNNYAKSLISHKATSSKKRHIPPLPKLISSNFTIYDSLLESYKNKSINESFNELRTLYSLIDGCPPNLISAKRVLISIVDSSEISLVSGFKKIRPPKALNRINSIFKIPTIDNTQNSDNRKSKLRDYSHSLEKSTTSNLNSVGNHVNVNKTVKSLELNALSQSSSYSQSSVNSEVKSRVSLIIFSDSIMIVKNLNGIEPLTLYDPLNLNKKPLVNDEINLNAESENDSEPVKKRAKLLTWIHISQAQILNNVLDFSSLSFIINKESEKIKALENAKFLKPSSSFTPTRILTKSLSDNSKSSANFAKMELPIDYEKSAIERLKLWKTYRDSLSVHPNSQIPFTFTTKESKNSDLDLQAAHTEIFTLNKSISLNNNREFSVKSHTSEDSESIYSNGLNQNSKLGPSSYLSESKRNKSSFLLSTLNEDTSNQGFSHNSVYGKEYWAYSSLHRFKVSNQNDYKKVNAALQLSQILSECHDERLGDKDIFVEKSENGSIFYDYKNKPFRRIVANKNNQNWTFRFWKWDNYIKILNNNQLDLSPDLSMVLDLSSQPSIPSSTSSVESGPQNLYTDISGHNQASSDQIFLPTFSGYLNIPKSEIYNEPTNCEIKFKIAKNVDSISSSKYVSMCKKSHFSKSDSDCIDNYLEWRPISLKDFNAKIKKIEFKTKSPSELSSIIEKTLDRYIIDKKNHPISYIKSSSFCISYLLDIFQGLESLFKSTPNSNIFSYADINNFENGTKIKDSELIHSSISRKNLETLKETESVPHKLESNSTKNNCSNYSHSLGCTSISINSPVDSLRPDNKSSSESIAHESSLETSSSMQNSLSGKNLNSDVDIDEILDLVFSIKSDIRSEQKFDKNIIKNTPTKKKIEPAVDNNSIVLKIIESFIDKIKLNGALSNFSIPIFILEGESTFNDFLNSDYVNSSISNSNKKFLKIFDKRIFCKADKTLLKLNSKPALSIGIREFLNQNDSADSDVDLNITSIYSLLLMSQNFISSRKFSNYNTKDAIEKVINEYNHMVTSKTTAISKGSKLVKKNSLRYLDNFKYIKFNSASNKTKISTNPADTTEPELTVSDTFIPVITKNEITKASSNSICGHETINKSSNFSLESVPFFINSNHMVKNSSTVDRNINKPSDIYISAQSGCIPDLDDEPRKSGESLVSVFQFLLSDGLKESSELEVAGPSNKSFESIVSIKPKKGFSESTNDTKVQEDIMTFLNSSKNEFQTIEKNQSSSIKLSKVPFEHNFNNTKKKSLKSLLKPHNITSQDEADYIFV</sequence>
<evidence type="ECO:0000313" key="4">
    <source>
        <dbReference type="EMBL" id="OMJ20550.1"/>
    </source>
</evidence>
<dbReference type="EMBL" id="LSSN01001213">
    <property type="protein sequence ID" value="OMJ20550.1"/>
    <property type="molecule type" value="Genomic_DNA"/>
</dbReference>
<dbReference type="Pfam" id="PF00621">
    <property type="entry name" value="RhoGEF"/>
    <property type="match status" value="1"/>
</dbReference>
<feature type="domain" description="DH" evidence="2">
    <location>
        <begin position="349"/>
        <end position="548"/>
    </location>
</feature>
<organism evidence="4 5">
    <name type="scientific">Smittium culicis</name>
    <dbReference type="NCBI Taxonomy" id="133412"/>
    <lineage>
        <taxon>Eukaryota</taxon>
        <taxon>Fungi</taxon>
        <taxon>Fungi incertae sedis</taxon>
        <taxon>Zoopagomycota</taxon>
        <taxon>Kickxellomycotina</taxon>
        <taxon>Harpellomycetes</taxon>
        <taxon>Harpellales</taxon>
        <taxon>Legeriomycetaceae</taxon>
        <taxon>Smittium</taxon>
    </lineage>
</organism>
<feature type="compositionally biased region" description="Basic and acidic residues" evidence="1">
    <location>
        <begin position="701"/>
        <end position="715"/>
    </location>
</feature>
<dbReference type="SUPFAM" id="SSF48065">
    <property type="entry name" value="DBL homology domain (DH-domain)"/>
    <property type="match status" value="1"/>
</dbReference>
<dbReference type="PANTHER" id="PTHR45834:SF3">
    <property type="entry name" value="RHO GUANINE NUCLEOTIDE EXCHANGE FACTOR 3, ISOFORM L"/>
    <property type="match status" value="1"/>
</dbReference>
<name>A0A1R1Y0X3_9FUNG</name>
<dbReference type="EMBL" id="LSSN01001422">
    <property type="protein sequence ID" value="OMJ19709.1"/>
    <property type="molecule type" value="Genomic_DNA"/>
</dbReference>
<gene>
    <name evidence="4" type="ORF">AYI70_g4039</name>
    <name evidence="3" type="ORF">AYI70_g4558</name>
</gene>
<dbReference type="PROSITE" id="PS50010">
    <property type="entry name" value="DH_2"/>
    <property type="match status" value="1"/>
</dbReference>
<dbReference type="GO" id="GO:0005829">
    <property type="term" value="C:cytosol"/>
    <property type="evidence" value="ECO:0007669"/>
    <property type="project" value="TreeGrafter"/>
</dbReference>
<dbReference type="STRING" id="133412.A0A1R1Y0X3"/>
<evidence type="ECO:0000256" key="1">
    <source>
        <dbReference type="SAM" id="MobiDB-lite"/>
    </source>
</evidence>
<dbReference type="Gene3D" id="1.20.900.10">
    <property type="entry name" value="Dbl homology (DH) domain"/>
    <property type="match status" value="1"/>
</dbReference>
<dbReference type="OrthoDB" id="660555at2759"/>
<dbReference type="CDD" id="cd00160">
    <property type="entry name" value="RhoGEF"/>
    <property type="match status" value="1"/>
</dbReference>
<feature type="compositionally biased region" description="Basic and acidic residues" evidence="1">
    <location>
        <begin position="1378"/>
        <end position="1394"/>
    </location>
</feature>
<reference evidence="4 5" key="1">
    <citation type="submission" date="2017-01" db="EMBL/GenBank/DDBJ databases">
        <authorList>
            <person name="Mah S.A."/>
            <person name="Swanson W.J."/>
            <person name="Moy G.W."/>
            <person name="Vacquier V.D."/>
        </authorList>
    </citation>
    <scope>NUCLEOTIDE SEQUENCE [LARGE SCALE GENOMIC DNA]</scope>
    <source>
        <strain evidence="4 5">GSMNP</strain>
    </source>
</reference>
<dbReference type="InterPro" id="IPR035899">
    <property type="entry name" value="DBL_dom_sf"/>
</dbReference>
<evidence type="ECO:0000313" key="3">
    <source>
        <dbReference type="EMBL" id="OMJ19709.1"/>
    </source>
</evidence>
<dbReference type="GO" id="GO:0005085">
    <property type="term" value="F:guanyl-nucleotide exchange factor activity"/>
    <property type="evidence" value="ECO:0007669"/>
    <property type="project" value="InterPro"/>
</dbReference>
<dbReference type="Proteomes" id="UP000187283">
    <property type="component" value="Unassembled WGS sequence"/>
</dbReference>
<dbReference type="InterPro" id="IPR000219">
    <property type="entry name" value="DH_dom"/>
</dbReference>
<proteinExistence type="predicted"/>
<keyword evidence="5" id="KW-1185">Reference proteome</keyword>
<dbReference type="SMART" id="SM00325">
    <property type="entry name" value="RhoGEF"/>
    <property type="match status" value="1"/>
</dbReference>
<feature type="region of interest" description="Disordered" evidence="1">
    <location>
        <begin position="699"/>
        <end position="726"/>
    </location>
</feature>